<name>A0AAV5BSW3_ELECO</name>
<comment type="caution">
    <text evidence="1">The sequence shown here is derived from an EMBL/GenBank/DDBJ whole genome shotgun (WGS) entry which is preliminary data.</text>
</comment>
<keyword evidence="2" id="KW-1185">Reference proteome</keyword>
<dbReference type="AlphaFoldDB" id="A0AAV5BSW3"/>
<gene>
    <name evidence="1" type="primary">ga04781</name>
    <name evidence="1" type="ORF">PR202_ga04781</name>
</gene>
<evidence type="ECO:0008006" key="3">
    <source>
        <dbReference type="Google" id="ProtNLM"/>
    </source>
</evidence>
<proteinExistence type="predicted"/>
<protein>
    <recommendedName>
        <fullName evidence="3">Pentatricopeptide repeat-containing protein</fullName>
    </recommendedName>
</protein>
<dbReference type="EMBL" id="BQKI01000002">
    <property type="protein sequence ID" value="GJM88688.1"/>
    <property type="molecule type" value="Genomic_DNA"/>
</dbReference>
<dbReference type="GO" id="GO:0003723">
    <property type="term" value="F:RNA binding"/>
    <property type="evidence" value="ECO:0007669"/>
    <property type="project" value="InterPro"/>
</dbReference>
<dbReference type="GO" id="GO:0009451">
    <property type="term" value="P:RNA modification"/>
    <property type="evidence" value="ECO:0007669"/>
    <property type="project" value="InterPro"/>
</dbReference>
<sequence length="146" mass="15955">MISGYATNGLYYKVLDLFRRMAAAGVASKEFMVSSLLATCRATDGGGCSRLRTSVHTVVVRKIVDRMSYVVNYACWMQEGFLMKHLKKTWSAGIPLLLDPVDVMHSLQLFLDMDIEPNFLTLTSITSACAGLATLGCGQQVHGSVL</sequence>
<reference evidence="1" key="2">
    <citation type="submission" date="2021-12" db="EMBL/GenBank/DDBJ databases">
        <title>Resequencing data analysis of finger millet.</title>
        <authorList>
            <person name="Hatakeyama M."/>
            <person name="Aluri S."/>
            <person name="Balachadran M.T."/>
            <person name="Sivarajan S.R."/>
            <person name="Poveda L."/>
            <person name="Shimizu-Inatsugi R."/>
            <person name="Schlapbach R."/>
            <person name="Sreeman S.M."/>
            <person name="Shimizu K.K."/>
        </authorList>
    </citation>
    <scope>NUCLEOTIDE SEQUENCE</scope>
</reference>
<dbReference type="InterPro" id="IPR046960">
    <property type="entry name" value="PPR_At4g14850-like_plant"/>
</dbReference>
<evidence type="ECO:0000313" key="1">
    <source>
        <dbReference type="EMBL" id="GJM88688.1"/>
    </source>
</evidence>
<organism evidence="1 2">
    <name type="scientific">Eleusine coracana subsp. coracana</name>
    <dbReference type="NCBI Taxonomy" id="191504"/>
    <lineage>
        <taxon>Eukaryota</taxon>
        <taxon>Viridiplantae</taxon>
        <taxon>Streptophyta</taxon>
        <taxon>Embryophyta</taxon>
        <taxon>Tracheophyta</taxon>
        <taxon>Spermatophyta</taxon>
        <taxon>Magnoliopsida</taxon>
        <taxon>Liliopsida</taxon>
        <taxon>Poales</taxon>
        <taxon>Poaceae</taxon>
        <taxon>PACMAD clade</taxon>
        <taxon>Chloridoideae</taxon>
        <taxon>Cynodonteae</taxon>
        <taxon>Eleusininae</taxon>
        <taxon>Eleusine</taxon>
    </lineage>
</organism>
<accession>A0AAV5BSW3</accession>
<reference evidence="1" key="1">
    <citation type="journal article" date="2018" name="DNA Res.">
        <title>Multiple hybrid de novo genome assembly of finger millet, an orphan allotetraploid crop.</title>
        <authorList>
            <person name="Hatakeyama M."/>
            <person name="Aluri S."/>
            <person name="Balachadran M.T."/>
            <person name="Sivarajan S.R."/>
            <person name="Patrignani A."/>
            <person name="Gruter S."/>
            <person name="Poveda L."/>
            <person name="Shimizu-Inatsugi R."/>
            <person name="Baeten J."/>
            <person name="Francoijs K.J."/>
            <person name="Nataraja K.N."/>
            <person name="Reddy Y.A.N."/>
            <person name="Phadnis S."/>
            <person name="Ravikumar R.L."/>
            <person name="Schlapbach R."/>
            <person name="Sreeman S.M."/>
            <person name="Shimizu K.K."/>
        </authorList>
    </citation>
    <scope>NUCLEOTIDE SEQUENCE</scope>
</reference>
<dbReference type="Proteomes" id="UP001054889">
    <property type="component" value="Unassembled WGS sequence"/>
</dbReference>
<dbReference type="PANTHER" id="PTHR47926:SF354">
    <property type="entry name" value="REPEAT (PPR-LIKE) SUPERFAMILY PROTEIN, PUTATIVE-RELATED"/>
    <property type="match status" value="1"/>
</dbReference>
<evidence type="ECO:0000313" key="2">
    <source>
        <dbReference type="Proteomes" id="UP001054889"/>
    </source>
</evidence>
<dbReference type="PANTHER" id="PTHR47926">
    <property type="entry name" value="PENTATRICOPEPTIDE REPEAT-CONTAINING PROTEIN"/>
    <property type="match status" value="1"/>
</dbReference>